<dbReference type="PANTHER" id="PTHR12247">
    <property type="entry name" value="POLYCOMB GROUP PROTEIN"/>
    <property type="match status" value="1"/>
</dbReference>
<feature type="compositionally biased region" description="Basic and acidic residues" evidence="1">
    <location>
        <begin position="36"/>
        <end position="53"/>
    </location>
</feature>
<dbReference type="InterPro" id="IPR050548">
    <property type="entry name" value="PcG_chromatin_remod_factors"/>
</dbReference>
<dbReference type="PROSITE" id="PS50105">
    <property type="entry name" value="SAM_DOMAIN"/>
    <property type="match status" value="1"/>
</dbReference>
<evidence type="ECO:0000313" key="4">
    <source>
        <dbReference type="EnsemblMetazoa" id="CapteP222398"/>
    </source>
</evidence>
<dbReference type="GO" id="GO:0042393">
    <property type="term" value="F:histone binding"/>
    <property type="evidence" value="ECO:0007669"/>
    <property type="project" value="TreeGrafter"/>
</dbReference>
<feature type="region of interest" description="Disordered" evidence="1">
    <location>
        <begin position="1"/>
        <end position="64"/>
    </location>
</feature>
<dbReference type="InterPro" id="IPR013761">
    <property type="entry name" value="SAM/pointed_sf"/>
</dbReference>
<feature type="compositionally biased region" description="Polar residues" evidence="1">
    <location>
        <begin position="228"/>
        <end position="248"/>
    </location>
</feature>
<evidence type="ECO:0000313" key="3">
    <source>
        <dbReference type="EMBL" id="ELT89485.1"/>
    </source>
</evidence>
<sequence length="254" mass="26917">MVGYHLEGPRPKERKAKGQTMVMTSTGFLTPQTSIDSEHAESTQELTPEKDTRTPLSSSQPLSISTSSCSSLASSLPSIATMLSSPVKTNLSPPLLSPNPPDGLLPLSSLGSTKEGITLNARHHIPRLASGQPEDPSLRVPVSSGQPVTPHLWSVFDVCQFLRINDCAAHCDSFRKKSIDGPALLALSKEQIVNFIGMKMGPSLKIFDLIQALRSAASSSSSASASSRLPTSKPDSSPSPQTKHSSALQAHLLS</sequence>
<reference evidence="5" key="1">
    <citation type="submission" date="2012-12" db="EMBL/GenBank/DDBJ databases">
        <authorList>
            <person name="Hellsten U."/>
            <person name="Grimwood J."/>
            <person name="Chapman J.A."/>
            <person name="Shapiro H."/>
            <person name="Aerts A."/>
            <person name="Otillar R.P."/>
            <person name="Terry A.Y."/>
            <person name="Boore J.L."/>
            <person name="Simakov O."/>
            <person name="Marletaz F."/>
            <person name="Cho S.-J."/>
            <person name="Edsinger-Gonzales E."/>
            <person name="Havlak P."/>
            <person name="Kuo D.-H."/>
            <person name="Larsson T."/>
            <person name="Lv J."/>
            <person name="Arendt D."/>
            <person name="Savage R."/>
            <person name="Osoegawa K."/>
            <person name="de Jong P."/>
            <person name="Lindberg D.R."/>
            <person name="Seaver E.C."/>
            <person name="Weisblat D.A."/>
            <person name="Putnam N.H."/>
            <person name="Grigoriev I.V."/>
            <person name="Rokhsar D.S."/>
        </authorList>
    </citation>
    <scope>NUCLEOTIDE SEQUENCE</scope>
    <source>
        <strain evidence="5">I ESC-2004</strain>
    </source>
</reference>
<feature type="compositionally biased region" description="Low complexity" evidence="1">
    <location>
        <begin position="55"/>
        <end position="64"/>
    </location>
</feature>
<dbReference type="Proteomes" id="UP000014760">
    <property type="component" value="Unassembled WGS sequence"/>
</dbReference>
<dbReference type="SUPFAM" id="SSF47769">
    <property type="entry name" value="SAM/Pointed domain"/>
    <property type="match status" value="1"/>
</dbReference>
<organism evidence="3">
    <name type="scientific">Capitella teleta</name>
    <name type="common">Polychaete worm</name>
    <dbReference type="NCBI Taxonomy" id="283909"/>
    <lineage>
        <taxon>Eukaryota</taxon>
        <taxon>Metazoa</taxon>
        <taxon>Spiralia</taxon>
        <taxon>Lophotrochozoa</taxon>
        <taxon>Annelida</taxon>
        <taxon>Polychaeta</taxon>
        <taxon>Sedentaria</taxon>
        <taxon>Scolecida</taxon>
        <taxon>Capitellidae</taxon>
        <taxon>Capitella</taxon>
    </lineage>
</organism>
<dbReference type="SMART" id="SM00454">
    <property type="entry name" value="SAM"/>
    <property type="match status" value="1"/>
</dbReference>
<dbReference type="Pfam" id="PF00536">
    <property type="entry name" value="SAM_1"/>
    <property type="match status" value="1"/>
</dbReference>
<dbReference type="EMBL" id="AMQN01003234">
    <property type="status" value="NOT_ANNOTATED_CDS"/>
    <property type="molecule type" value="Genomic_DNA"/>
</dbReference>
<proteinExistence type="predicted"/>
<feature type="compositionally biased region" description="Polar residues" evidence="1">
    <location>
        <begin position="21"/>
        <end position="35"/>
    </location>
</feature>
<evidence type="ECO:0000256" key="1">
    <source>
        <dbReference type="SAM" id="MobiDB-lite"/>
    </source>
</evidence>
<protein>
    <recommendedName>
        <fullName evidence="2">SAM domain-containing protein</fullName>
    </recommendedName>
</protein>
<dbReference type="EnsemblMetazoa" id="CapteT222398">
    <property type="protein sequence ID" value="CapteP222398"/>
    <property type="gene ID" value="CapteG222398"/>
</dbReference>
<keyword evidence="5" id="KW-1185">Reference proteome</keyword>
<evidence type="ECO:0000313" key="5">
    <source>
        <dbReference type="Proteomes" id="UP000014760"/>
    </source>
</evidence>
<dbReference type="PANTHER" id="PTHR12247:SF104">
    <property type="entry name" value="POLYCOMB PROTEIN SFMBT"/>
    <property type="match status" value="1"/>
</dbReference>
<reference evidence="3 5" key="2">
    <citation type="journal article" date="2013" name="Nature">
        <title>Insights into bilaterian evolution from three spiralian genomes.</title>
        <authorList>
            <person name="Simakov O."/>
            <person name="Marletaz F."/>
            <person name="Cho S.J."/>
            <person name="Edsinger-Gonzales E."/>
            <person name="Havlak P."/>
            <person name="Hellsten U."/>
            <person name="Kuo D.H."/>
            <person name="Larsson T."/>
            <person name="Lv J."/>
            <person name="Arendt D."/>
            <person name="Savage R."/>
            <person name="Osoegawa K."/>
            <person name="de Jong P."/>
            <person name="Grimwood J."/>
            <person name="Chapman J.A."/>
            <person name="Shapiro H."/>
            <person name="Aerts A."/>
            <person name="Otillar R.P."/>
            <person name="Terry A.Y."/>
            <person name="Boore J.L."/>
            <person name="Grigoriev I.V."/>
            <person name="Lindberg D.R."/>
            <person name="Seaver E.C."/>
            <person name="Weisblat D.A."/>
            <person name="Putnam N.H."/>
            <person name="Rokhsar D.S."/>
        </authorList>
    </citation>
    <scope>NUCLEOTIDE SEQUENCE</scope>
    <source>
        <strain evidence="3 5">I ESC-2004</strain>
    </source>
</reference>
<dbReference type="GO" id="GO:0005634">
    <property type="term" value="C:nucleus"/>
    <property type="evidence" value="ECO:0007669"/>
    <property type="project" value="TreeGrafter"/>
</dbReference>
<feature type="domain" description="SAM" evidence="2">
    <location>
        <begin position="153"/>
        <end position="216"/>
    </location>
</feature>
<feature type="region of interest" description="Disordered" evidence="1">
    <location>
        <begin position="219"/>
        <end position="254"/>
    </location>
</feature>
<dbReference type="AlphaFoldDB" id="R7T7B3"/>
<dbReference type="OrthoDB" id="6263329at2759"/>
<accession>R7T7B3</accession>
<dbReference type="GO" id="GO:0045892">
    <property type="term" value="P:negative regulation of DNA-templated transcription"/>
    <property type="evidence" value="ECO:0007669"/>
    <property type="project" value="TreeGrafter"/>
</dbReference>
<dbReference type="InterPro" id="IPR001660">
    <property type="entry name" value="SAM"/>
</dbReference>
<dbReference type="GO" id="GO:0003682">
    <property type="term" value="F:chromatin binding"/>
    <property type="evidence" value="ECO:0007669"/>
    <property type="project" value="TreeGrafter"/>
</dbReference>
<dbReference type="STRING" id="283909.R7T7B3"/>
<dbReference type="EMBL" id="KB311324">
    <property type="protein sequence ID" value="ELT89485.1"/>
    <property type="molecule type" value="Genomic_DNA"/>
</dbReference>
<dbReference type="HOGENOM" id="CLU_1095177_0_0_1"/>
<name>R7T7B3_CAPTE</name>
<gene>
    <name evidence="3" type="ORF">CAPTEDRAFT_222398</name>
</gene>
<dbReference type="Gene3D" id="1.10.150.50">
    <property type="entry name" value="Transcription Factor, Ets-1"/>
    <property type="match status" value="1"/>
</dbReference>
<reference evidence="4" key="3">
    <citation type="submission" date="2015-06" db="UniProtKB">
        <authorList>
            <consortium name="EnsemblMetazoa"/>
        </authorList>
    </citation>
    <scope>IDENTIFICATION</scope>
</reference>
<dbReference type="OMA" id="CAMINSL"/>
<evidence type="ECO:0000259" key="2">
    <source>
        <dbReference type="PROSITE" id="PS50105"/>
    </source>
</evidence>